<accession>A0A0R3TY05</accession>
<dbReference type="EMBL" id="UZAE01014596">
    <property type="protein sequence ID" value="VDO13924.1"/>
    <property type="molecule type" value="Genomic_DNA"/>
</dbReference>
<proteinExistence type="predicted"/>
<sequence length="67" mass="7952">LLLYHYFIIRNVIRCWARSAFYSDKFGPKSDEEELENLVKWSSLDALFDIEACIKGRLNEYAIAYKD</sequence>
<dbReference type="AlphaFoldDB" id="A0A0R3TY05"/>
<evidence type="ECO:0000313" key="1">
    <source>
        <dbReference type="EMBL" id="VDO13924.1"/>
    </source>
</evidence>
<dbReference type="Proteomes" id="UP000278807">
    <property type="component" value="Unassembled WGS sequence"/>
</dbReference>
<gene>
    <name evidence="1" type="ORF">HNAJ_LOCUS12728</name>
</gene>
<organism evidence="3">
    <name type="scientific">Rodentolepis nana</name>
    <name type="common">Dwarf tapeworm</name>
    <name type="synonym">Hymenolepis nana</name>
    <dbReference type="NCBI Taxonomy" id="102285"/>
    <lineage>
        <taxon>Eukaryota</taxon>
        <taxon>Metazoa</taxon>
        <taxon>Spiralia</taxon>
        <taxon>Lophotrochozoa</taxon>
        <taxon>Platyhelminthes</taxon>
        <taxon>Cestoda</taxon>
        <taxon>Eucestoda</taxon>
        <taxon>Cyclophyllidea</taxon>
        <taxon>Hymenolepididae</taxon>
        <taxon>Rodentolepis</taxon>
    </lineage>
</organism>
<reference evidence="3" key="1">
    <citation type="submission" date="2017-02" db="UniProtKB">
        <authorList>
            <consortium name="WormBaseParasite"/>
        </authorList>
    </citation>
    <scope>IDENTIFICATION</scope>
</reference>
<protein>
    <submittedName>
        <fullName evidence="3">Rab-GAP TBC domain-containing protein</fullName>
    </submittedName>
</protein>
<name>A0A0R3TY05_RODNA</name>
<keyword evidence="2" id="KW-1185">Reference proteome</keyword>
<dbReference type="WBParaSite" id="HNAJ_0001275201-mRNA-1">
    <property type="protein sequence ID" value="HNAJ_0001275201-mRNA-1"/>
    <property type="gene ID" value="HNAJ_0001275201"/>
</dbReference>
<evidence type="ECO:0000313" key="3">
    <source>
        <dbReference type="WBParaSite" id="HNAJ_0001275201-mRNA-1"/>
    </source>
</evidence>
<reference evidence="1 2" key="2">
    <citation type="submission" date="2018-11" db="EMBL/GenBank/DDBJ databases">
        <authorList>
            <consortium name="Pathogen Informatics"/>
        </authorList>
    </citation>
    <scope>NUCLEOTIDE SEQUENCE [LARGE SCALE GENOMIC DNA]</scope>
</reference>
<evidence type="ECO:0000313" key="2">
    <source>
        <dbReference type="Proteomes" id="UP000278807"/>
    </source>
</evidence>